<evidence type="ECO:0000313" key="3">
    <source>
        <dbReference type="EMBL" id="WZH50160.1"/>
    </source>
</evidence>
<feature type="region of interest" description="Disordered" evidence="1">
    <location>
        <begin position="292"/>
        <end position="323"/>
    </location>
</feature>
<reference evidence="3 4" key="1">
    <citation type="submission" date="2024-04" db="EMBL/GenBank/DDBJ databases">
        <title>Complete genome sequence of Fusarium acuminatum.</title>
        <authorList>
            <person name="Lan B."/>
        </authorList>
    </citation>
    <scope>NUCLEOTIDE SEQUENCE [LARGE SCALE GENOMIC DNA]</scope>
    <source>
        <strain evidence="3">1A</strain>
    </source>
</reference>
<dbReference type="InterPro" id="IPR053006">
    <property type="entry name" value="Meiosis_regulatory"/>
</dbReference>
<feature type="compositionally biased region" description="Pro residues" evidence="1">
    <location>
        <begin position="60"/>
        <end position="69"/>
    </location>
</feature>
<dbReference type="InterPro" id="IPR018306">
    <property type="entry name" value="Phage_T5_Orf172_DNA-bd"/>
</dbReference>
<feature type="compositionally biased region" description="Low complexity" evidence="1">
    <location>
        <begin position="304"/>
        <end position="321"/>
    </location>
</feature>
<organism evidence="3 4">
    <name type="scientific">Fusarium acuminatum</name>
    <dbReference type="NCBI Taxonomy" id="5515"/>
    <lineage>
        <taxon>Eukaryota</taxon>
        <taxon>Fungi</taxon>
        <taxon>Dikarya</taxon>
        <taxon>Ascomycota</taxon>
        <taxon>Pezizomycotina</taxon>
        <taxon>Sordariomycetes</taxon>
        <taxon>Hypocreomycetidae</taxon>
        <taxon>Hypocreales</taxon>
        <taxon>Nectriaceae</taxon>
        <taxon>Fusarium</taxon>
        <taxon>Fusarium tricinctum species complex</taxon>
    </lineage>
</organism>
<name>A0ABZ2XCM0_9HYPO</name>
<gene>
    <name evidence="3" type="ORF">QYS62_011402</name>
</gene>
<accession>A0ABZ2XCM0</accession>
<evidence type="ECO:0000313" key="4">
    <source>
        <dbReference type="Proteomes" id="UP001489902"/>
    </source>
</evidence>
<dbReference type="SMART" id="SM00974">
    <property type="entry name" value="T5orf172"/>
    <property type="match status" value="1"/>
</dbReference>
<dbReference type="Proteomes" id="UP001489902">
    <property type="component" value="Chromosome 7"/>
</dbReference>
<keyword evidence="4" id="KW-1185">Reference proteome</keyword>
<feature type="region of interest" description="Disordered" evidence="1">
    <location>
        <begin position="1"/>
        <end position="91"/>
    </location>
</feature>
<feature type="domain" description="Bacteriophage T5 Orf172 DNA-binding" evidence="2">
    <location>
        <begin position="389"/>
        <end position="481"/>
    </location>
</feature>
<proteinExistence type="predicted"/>
<sequence>MTTTSDENSVMADSVCEVTKSQRSNPKSISYPSPPNSPSRTTEAFREETRPVTALCSSPLSPPTTPPRQSPASHVHEKQATEERVDAATLRSGLGLDDKRCGAPTKKGSPCRCWSPAVNRAAVTSKLESMIGLTQSSMELEGELDTLAKFVHCKRHESGLPKRNRIEAWIQIFPMGEASAAISIEKEIRKLLDLQSPQCIRVVDDTGTRCEQKIGGQRVSHCASTIAEIVKQEIYLNKSYLYGLLEVLETNMYCPEHMNERSLQKAASWKLNIEGILAKHAVKLLEGGAPDETGAPCKMPNTQSLAESSSASERDSLASSSGGLSIPNFDRDLSTYWPNTYKTSAFDIRERSKRIDAYKSSYKMIRGKIIAPLEGMDLTNGHVYVYEVEGNSGFVKIGYTTRSVEERLQDWEFDCNRAPKALYPIPSGTATTIPHARRVEALCHAELNHRRIRIYCDCCFKQHLEWFEVSSTEAITIIQKWSNWMAKHPYKSPLRGGNKRIIREEERERTKDMDSFMRDISESIQLEANGSVR</sequence>
<dbReference type="PANTHER" id="PTHR28094:SF1">
    <property type="entry name" value="MEIOTICALLY UP-REGULATED GENE 113 PROTEIN"/>
    <property type="match status" value="1"/>
</dbReference>
<protein>
    <submittedName>
        <fullName evidence="3">T5orf172 domain-containing protein</fullName>
    </submittedName>
</protein>
<dbReference type="PANTHER" id="PTHR28094">
    <property type="entry name" value="MEIOTICALLY UP-REGULATED GENE 113 PROTEIN"/>
    <property type="match status" value="1"/>
</dbReference>
<dbReference type="Pfam" id="PF10544">
    <property type="entry name" value="T5orf172"/>
    <property type="match status" value="1"/>
</dbReference>
<feature type="compositionally biased region" description="Basic and acidic residues" evidence="1">
    <location>
        <begin position="74"/>
        <end position="86"/>
    </location>
</feature>
<evidence type="ECO:0000259" key="2">
    <source>
        <dbReference type="SMART" id="SM00974"/>
    </source>
</evidence>
<evidence type="ECO:0000256" key="1">
    <source>
        <dbReference type="SAM" id="MobiDB-lite"/>
    </source>
</evidence>
<dbReference type="EMBL" id="CP151266">
    <property type="protein sequence ID" value="WZH50160.1"/>
    <property type="molecule type" value="Genomic_DNA"/>
</dbReference>